<gene>
    <name evidence="6" type="ORF">G8O30_01325</name>
</gene>
<evidence type="ECO:0000259" key="5">
    <source>
        <dbReference type="Pfam" id="PF01266"/>
    </source>
</evidence>
<dbReference type="GO" id="GO:0005737">
    <property type="term" value="C:cytoplasm"/>
    <property type="evidence" value="ECO:0007669"/>
    <property type="project" value="TreeGrafter"/>
</dbReference>
<evidence type="ECO:0000313" key="7">
    <source>
        <dbReference type="Proteomes" id="UP000593626"/>
    </source>
</evidence>
<dbReference type="RefSeq" id="WP_239673223.1">
    <property type="nucleotide sequence ID" value="NZ_CP049742.1"/>
</dbReference>
<dbReference type="PANTHER" id="PTHR13847">
    <property type="entry name" value="SARCOSINE DEHYDROGENASE-RELATED"/>
    <property type="match status" value="1"/>
</dbReference>
<comment type="similarity">
    <text evidence="2">Belongs to the DadA oxidoreductase family.</text>
</comment>
<reference evidence="6 7" key="1">
    <citation type="submission" date="2019-07" db="EMBL/GenBank/DDBJ databases">
        <title>Genome sequence of 2 isolates from Red Sea Mangroves.</title>
        <authorList>
            <person name="Sefrji F."/>
            <person name="Michoud G."/>
            <person name="Merlino G."/>
            <person name="Daffonchio D."/>
        </authorList>
    </citation>
    <scope>NUCLEOTIDE SEQUENCE [LARGE SCALE GENOMIC DNA]</scope>
    <source>
        <strain evidence="6 7">R1DC41</strain>
    </source>
</reference>
<dbReference type="KEGG" id="mcui:G8O30_01325"/>
<organism evidence="6 7">
    <name type="scientific">Mangrovibacillus cuniculi</name>
    <dbReference type="NCBI Taxonomy" id="2593652"/>
    <lineage>
        <taxon>Bacteria</taxon>
        <taxon>Bacillati</taxon>
        <taxon>Bacillota</taxon>
        <taxon>Bacilli</taxon>
        <taxon>Bacillales</taxon>
        <taxon>Bacillaceae</taxon>
        <taxon>Mangrovibacillus</taxon>
    </lineage>
</organism>
<dbReference type="AlphaFoldDB" id="A0A7S8C963"/>
<accession>A0A7S8C963</accession>
<dbReference type="Gene3D" id="3.50.50.60">
    <property type="entry name" value="FAD/NAD(P)-binding domain"/>
    <property type="match status" value="1"/>
</dbReference>
<protein>
    <submittedName>
        <fullName evidence="6">FAD-binding oxidoreductase</fullName>
    </submittedName>
</protein>
<dbReference type="InterPro" id="IPR036188">
    <property type="entry name" value="FAD/NAD-bd_sf"/>
</dbReference>
<dbReference type="Gene3D" id="3.30.9.10">
    <property type="entry name" value="D-Amino Acid Oxidase, subunit A, domain 2"/>
    <property type="match status" value="1"/>
</dbReference>
<evidence type="ECO:0000313" key="6">
    <source>
        <dbReference type="EMBL" id="QPC45706.1"/>
    </source>
</evidence>
<dbReference type="GO" id="GO:0016491">
    <property type="term" value="F:oxidoreductase activity"/>
    <property type="evidence" value="ECO:0007669"/>
    <property type="project" value="UniProtKB-KW"/>
</dbReference>
<dbReference type="EMBL" id="CP049742">
    <property type="protein sequence ID" value="QPC45706.1"/>
    <property type="molecule type" value="Genomic_DNA"/>
</dbReference>
<dbReference type="PANTHER" id="PTHR13847:SF286">
    <property type="entry name" value="D-AMINO ACID DEHYDROGENASE"/>
    <property type="match status" value="1"/>
</dbReference>
<evidence type="ECO:0000256" key="2">
    <source>
        <dbReference type="ARBA" id="ARBA00009410"/>
    </source>
</evidence>
<dbReference type="SUPFAM" id="SSF54373">
    <property type="entry name" value="FAD-linked reductases, C-terminal domain"/>
    <property type="match status" value="1"/>
</dbReference>
<keyword evidence="7" id="KW-1185">Reference proteome</keyword>
<dbReference type="Proteomes" id="UP000593626">
    <property type="component" value="Chromosome"/>
</dbReference>
<dbReference type="InterPro" id="IPR006076">
    <property type="entry name" value="FAD-dep_OxRdtase"/>
</dbReference>
<proteinExistence type="inferred from homology"/>
<evidence type="ECO:0000256" key="4">
    <source>
        <dbReference type="ARBA" id="ARBA00023002"/>
    </source>
</evidence>
<evidence type="ECO:0000256" key="3">
    <source>
        <dbReference type="ARBA" id="ARBA00022630"/>
    </source>
</evidence>
<keyword evidence="4" id="KW-0560">Oxidoreductase</keyword>
<evidence type="ECO:0000256" key="1">
    <source>
        <dbReference type="ARBA" id="ARBA00001974"/>
    </source>
</evidence>
<name>A0A7S8C963_9BACI</name>
<sequence length="372" mass="40298">MKNIVIIGAGIVGASTAYELAKRGWNVTIIDREDKGRATDAAAGIICPWLSQRRNKAWYAMVKGGAKHYPELVNELEALGIDDIGYQNVGTLCLHEDMDKLEKMAERAQKRKEDAPEIGDIHIFSPMEVKKRFPIVKETYGAVFVSGGARVDGRKMREALMNAAKKHGAIVLSGDAKLKLGLKGTWEVILGDTVLESEDVMVAAGAWASQITNQIGVKLAISPQKAQIVHSNLEGEDTSMWPVVMPPGNQYMVTFGPNRIVTGATHEDEKGFDNRPTLGALEEITSKALAVAPGLQEATYVETRVGFRPVAPNFLPIIGELPGKKGIHLINGLGASGLTSGPFLGAEMAKALSNEKTELDWDLYKIENALIE</sequence>
<dbReference type="SUPFAM" id="SSF51905">
    <property type="entry name" value="FAD/NAD(P)-binding domain"/>
    <property type="match status" value="1"/>
</dbReference>
<feature type="domain" description="FAD dependent oxidoreductase" evidence="5">
    <location>
        <begin position="4"/>
        <end position="350"/>
    </location>
</feature>
<comment type="cofactor">
    <cofactor evidence="1">
        <name>FAD</name>
        <dbReference type="ChEBI" id="CHEBI:57692"/>
    </cofactor>
</comment>
<keyword evidence="3" id="KW-0285">Flavoprotein</keyword>
<dbReference type="Pfam" id="PF01266">
    <property type="entry name" value="DAO"/>
    <property type="match status" value="1"/>
</dbReference>